<evidence type="ECO:0000313" key="3">
    <source>
        <dbReference type="Proteomes" id="UP001057580"/>
    </source>
</evidence>
<reference evidence="2" key="1">
    <citation type="submission" date="2022-09" db="EMBL/GenBank/DDBJ databases">
        <title>Diverse halophilic archaea isolated from saline environments.</title>
        <authorList>
            <person name="Cui H.-L."/>
        </authorList>
    </citation>
    <scope>NUCLEOTIDE SEQUENCE</scope>
    <source>
        <strain evidence="2">ZS-35-S2</strain>
    </source>
</reference>
<gene>
    <name evidence="2" type="ORF">N0B31_12015</name>
</gene>
<keyword evidence="1" id="KW-0472">Membrane</keyword>
<protein>
    <submittedName>
        <fullName evidence="2">DUF2178 domain-containing protein</fullName>
    </submittedName>
</protein>
<organism evidence="2 3">
    <name type="scientific">Salinirubellus salinus</name>
    <dbReference type="NCBI Taxonomy" id="1364945"/>
    <lineage>
        <taxon>Archaea</taxon>
        <taxon>Methanobacteriati</taxon>
        <taxon>Methanobacteriota</taxon>
        <taxon>Stenosarchaea group</taxon>
        <taxon>Halobacteria</taxon>
        <taxon>Halobacteriales</taxon>
        <taxon>Natronomonadaceae</taxon>
        <taxon>Salinirubellus</taxon>
    </lineage>
</organism>
<accession>A0A9E7QZN7</accession>
<dbReference type="GeneID" id="74943159"/>
<feature type="transmembrane region" description="Helical" evidence="1">
    <location>
        <begin position="79"/>
        <end position="99"/>
    </location>
</feature>
<dbReference type="KEGG" id="ssai:N0B31_12015"/>
<evidence type="ECO:0000313" key="2">
    <source>
        <dbReference type="EMBL" id="UWM52873.1"/>
    </source>
</evidence>
<feature type="transmembrane region" description="Helical" evidence="1">
    <location>
        <begin position="105"/>
        <end position="126"/>
    </location>
</feature>
<evidence type="ECO:0000256" key="1">
    <source>
        <dbReference type="SAM" id="Phobius"/>
    </source>
</evidence>
<keyword evidence="1" id="KW-1133">Transmembrane helix</keyword>
<dbReference type="AlphaFoldDB" id="A0A9E7QZN7"/>
<feature type="transmembrane region" description="Helical" evidence="1">
    <location>
        <begin position="24"/>
        <end position="52"/>
    </location>
</feature>
<dbReference type="RefSeq" id="WP_260591868.1">
    <property type="nucleotide sequence ID" value="NZ_CP104003.1"/>
</dbReference>
<name>A0A9E7QZN7_9EURY</name>
<keyword evidence="3" id="KW-1185">Reference proteome</keyword>
<dbReference type="Proteomes" id="UP001057580">
    <property type="component" value="Chromosome"/>
</dbReference>
<keyword evidence="1" id="KW-0812">Transmembrane</keyword>
<proteinExistence type="predicted"/>
<dbReference type="EMBL" id="CP104003">
    <property type="protein sequence ID" value="UWM52873.1"/>
    <property type="molecule type" value="Genomic_DNA"/>
</dbReference>
<sequence>MTETATPTVTPRRTYVGLWAVGTALYVALLLAGQVLAGVAAFALFGVGALAYHRTRQRPMLDERDASVLETASANTVRLLGVGSAVVFPSTAALDALGYVTWPAWLTPVGLFLGAFWAVWVANVALTGR</sequence>